<proteinExistence type="predicted"/>
<gene>
    <name evidence="8" type="primary">LOC107702874</name>
</gene>
<dbReference type="GO" id="GO:0005335">
    <property type="term" value="F:serotonin:sodium:chloride symporter activity"/>
    <property type="evidence" value="ECO:0007669"/>
    <property type="project" value="TreeGrafter"/>
</dbReference>
<reference evidence="8" key="2">
    <citation type="submission" date="2025-09" db="UniProtKB">
        <authorList>
            <consortium name="Ensembl"/>
        </authorList>
    </citation>
    <scope>IDENTIFICATION</scope>
</reference>
<evidence type="ECO:0000256" key="5">
    <source>
        <dbReference type="ARBA" id="ARBA00023136"/>
    </source>
</evidence>
<evidence type="ECO:0000256" key="4">
    <source>
        <dbReference type="ARBA" id="ARBA00022989"/>
    </source>
</evidence>
<feature type="transmembrane region" description="Helical" evidence="6">
    <location>
        <begin position="274"/>
        <end position="293"/>
    </location>
</feature>
<dbReference type="Gene3D" id="1.20.1250.20">
    <property type="entry name" value="MFS general substrate transporter like domains"/>
    <property type="match status" value="2"/>
</dbReference>
<dbReference type="Ensembl" id="ENSSANT00000097501.1">
    <property type="protein sequence ID" value="ENSSANP00000091781.1"/>
    <property type="gene ID" value="ENSSANG00000045317.1"/>
</dbReference>
<feature type="transmembrane region" description="Helical" evidence="6">
    <location>
        <begin position="186"/>
        <end position="204"/>
    </location>
</feature>
<dbReference type="Proteomes" id="UP000472260">
    <property type="component" value="Unassembled WGS sequence"/>
</dbReference>
<evidence type="ECO:0000256" key="3">
    <source>
        <dbReference type="ARBA" id="ARBA00022692"/>
    </source>
</evidence>
<dbReference type="PANTHER" id="PTHR23506">
    <property type="entry name" value="GH10249P"/>
    <property type="match status" value="1"/>
</dbReference>
<dbReference type="SUPFAM" id="SSF103473">
    <property type="entry name" value="MFS general substrate transporter"/>
    <property type="match status" value="1"/>
</dbReference>
<feature type="transmembrane region" description="Helical" evidence="6">
    <location>
        <begin position="399"/>
        <end position="417"/>
    </location>
</feature>
<feature type="transmembrane region" description="Helical" evidence="6">
    <location>
        <begin position="313"/>
        <end position="333"/>
    </location>
</feature>
<comment type="subcellular location">
    <subcellularLocation>
        <location evidence="1">Membrane</location>
        <topology evidence="1">Multi-pass membrane protein</topology>
    </subcellularLocation>
</comment>
<keyword evidence="4 6" id="KW-1133">Transmembrane helix</keyword>
<dbReference type="GO" id="GO:0043195">
    <property type="term" value="C:terminal bouton"/>
    <property type="evidence" value="ECO:0007669"/>
    <property type="project" value="TreeGrafter"/>
</dbReference>
<keyword evidence="3 6" id="KW-0812">Transmembrane</keyword>
<feature type="transmembrane region" description="Helical" evidence="6">
    <location>
        <begin position="372"/>
        <end position="392"/>
    </location>
</feature>
<name>A0A671S6T6_9TELE</name>
<dbReference type="GO" id="GO:0015842">
    <property type="term" value="P:aminergic neurotransmitter loading into synaptic vesicle"/>
    <property type="evidence" value="ECO:0007669"/>
    <property type="project" value="TreeGrafter"/>
</dbReference>
<keyword evidence="9" id="KW-1185">Reference proteome</keyword>
<dbReference type="InterPro" id="IPR020846">
    <property type="entry name" value="MFS_dom"/>
</dbReference>
<dbReference type="InterPro" id="IPR036259">
    <property type="entry name" value="MFS_trans_sf"/>
</dbReference>
<dbReference type="PROSITE" id="PS50850">
    <property type="entry name" value="MFS"/>
    <property type="match status" value="1"/>
</dbReference>
<evidence type="ECO:0000313" key="9">
    <source>
        <dbReference type="Proteomes" id="UP000472260"/>
    </source>
</evidence>
<feature type="transmembrane region" description="Helical" evidence="6">
    <location>
        <begin position="155"/>
        <end position="180"/>
    </location>
</feature>
<dbReference type="FunFam" id="1.20.1250.20:FF:000145">
    <property type="entry name" value="Chromaffin granule amine transporter"/>
    <property type="match status" value="1"/>
</dbReference>
<protein>
    <submittedName>
        <fullName evidence="8">Chromaffin granule amine transporter-like</fullName>
    </submittedName>
</protein>
<dbReference type="Pfam" id="PF07690">
    <property type="entry name" value="MFS_1"/>
    <property type="match status" value="1"/>
</dbReference>
<evidence type="ECO:0000256" key="2">
    <source>
        <dbReference type="ARBA" id="ARBA00022448"/>
    </source>
</evidence>
<reference evidence="8" key="1">
    <citation type="submission" date="2025-08" db="UniProtKB">
        <authorList>
            <consortium name="Ensembl"/>
        </authorList>
    </citation>
    <scope>IDENTIFICATION</scope>
</reference>
<dbReference type="AlphaFoldDB" id="A0A671S6T6"/>
<feature type="transmembrane region" description="Helical" evidence="6">
    <location>
        <begin position="20"/>
        <end position="49"/>
    </location>
</feature>
<feature type="transmembrane region" description="Helical" evidence="6">
    <location>
        <begin position="429"/>
        <end position="452"/>
    </location>
</feature>
<dbReference type="PANTHER" id="PTHR23506:SF31">
    <property type="entry name" value="CHROMAFFIN GRANULE AMINE TRANSPORTER"/>
    <property type="match status" value="1"/>
</dbReference>
<feature type="transmembrane region" description="Helical" evidence="6">
    <location>
        <begin position="211"/>
        <end position="232"/>
    </location>
</feature>
<dbReference type="GO" id="GO:0030672">
    <property type="term" value="C:synaptic vesicle membrane"/>
    <property type="evidence" value="ECO:0007669"/>
    <property type="project" value="TreeGrafter"/>
</dbReference>
<organism evidence="8 9">
    <name type="scientific">Sinocyclocheilus anshuiensis</name>
    <dbReference type="NCBI Taxonomy" id="1608454"/>
    <lineage>
        <taxon>Eukaryota</taxon>
        <taxon>Metazoa</taxon>
        <taxon>Chordata</taxon>
        <taxon>Craniata</taxon>
        <taxon>Vertebrata</taxon>
        <taxon>Euteleostomi</taxon>
        <taxon>Actinopterygii</taxon>
        <taxon>Neopterygii</taxon>
        <taxon>Teleostei</taxon>
        <taxon>Ostariophysi</taxon>
        <taxon>Cypriniformes</taxon>
        <taxon>Cyprinidae</taxon>
        <taxon>Cyprininae</taxon>
        <taxon>Sinocyclocheilus</taxon>
    </lineage>
</organism>
<evidence type="ECO:0000313" key="8">
    <source>
        <dbReference type="Ensembl" id="ENSSANP00000091781.1"/>
    </source>
</evidence>
<feature type="transmembrane region" description="Helical" evidence="6">
    <location>
        <begin position="340"/>
        <end position="360"/>
    </location>
</feature>
<evidence type="ECO:0000259" key="7">
    <source>
        <dbReference type="PROSITE" id="PS50850"/>
    </source>
</evidence>
<feature type="domain" description="Major facilitator superfamily (MFS) profile" evidence="7">
    <location>
        <begin position="20"/>
        <end position="497"/>
    </location>
</feature>
<feature type="transmembrane region" description="Helical" evidence="6">
    <location>
        <begin position="244"/>
        <end position="262"/>
    </location>
</feature>
<keyword evidence="2" id="KW-0813">Transport</keyword>
<sequence>MAMLNPMDWISESRGSPRLVLVIVCVALLLDNMLLTVVVPIIPTFLYAIEHQTQELPSAAPSEAQPTYISIFSLYDNNTYTISTANLTVSSGTNGSSGLNSSTAERHGCKEDSEFLEEENVRVGLLFASKALVQLMVNPFVGPLTNRIGYHIPMFAGFVIMFVSTIMFAFSGTYALLFFARSLQGIGSSFSSVAGLGMLASVYTDDNERGIAMGIALGGLAMGVLIGAPFGSVMYEFVSKSSPFLVLAFLAIDCYVSSVQSVEGTPLLTLLKDPYILISAGSLCFANMGVAILEPTLPIWMMQTMCSPKWQLGMAFLPASVSYLIGTNLFGILANKMGRWLCSMIGMFIVGISLLCVPFAKDIYGLIGPNGGLGFAIGMVDSSMMAIMGYLVDIRHMSVYGSVYAIADVALCMGFAVGPSTGGAIVRAIGFPNLMVIIGIINILYAPLCFFLKNPAVREENLAIINQECPMHVKSYNTQRGYREFPLSDESEEDTEE</sequence>
<evidence type="ECO:0000256" key="1">
    <source>
        <dbReference type="ARBA" id="ARBA00004141"/>
    </source>
</evidence>
<keyword evidence="5 6" id="KW-0472">Membrane</keyword>
<dbReference type="InterPro" id="IPR050930">
    <property type="entry name" value="MFS_Vesicular_Transporter"/>
</dbReference>
<accession>A0A671S6T6</accession>
<dbReference type="CDD" id="cd17384">
    <property type="entry name" value="MFS_SLC18A1_2_VAT1_2"/>
    <property type="match status" value="1"/>
</dbReference>
<evidence type="ECO:0000256" key="6">
    <source>
        <dbReference type="SAM" id="Phobius"/>
    </source>
</evidence>
<dbReference type="InterPro" id="IPR011701">
    <property type="entry name" value="MFS"/>
</dbReference>